<comment type="caution">
    <text evidence="15">The sequence shown here is derived from an EMBL/GenBank/DDBJ whole genome shotgun (WGS) entry which is preliminary data.</text>
</comment>
<keyword evidence="7 12" id="KW-0560">Oxidoreductase</keyword>
<evidence type="ECO:0000313" key="21">
    <source>
        <dbReference type="Proteomes" id="UP000325113"/>
    </source>
</evidence>
<dbReference type="FunFam" id="3.20.70.20:FF:000010">
    <property type="entry name" value="Ribonucleoside-diphosphate reductase"/>
    <property type="match status" value="1"/>
</dbReference>
<comment type="function">
    <text evidence="9 12">Provides the precursors necessary for DNA synthesis. Catalyzes the biosynthesis of deoxyribonucleotides from the corresponding ribonucleotides.</text>
</comment>
<keyword evidence="4" id="KW-0021">Allosteric enzyme</keyword>
<sequence length="855" mass="95090">MRVTKRSGATEEVKFDKVTSRIRKLCDGLDTRFVDPAVIAQKVVSGIYSGVTTSKLDELAAETAAYASTQHPDYAVLAARVAVSNLHKSTMETERFSVLFDRLASYTHPKTGAPAPMVDPEINAIVQANAERLDAAVDYSRDMDFDFFAFKTLERSYLMRMDGKVWERPQQMWMRVSVGIHKDDIDSAIETYNLMSQKFFTHATPTLFNAGAPRPQMSSCFLLTMKDDSIEGIFDTLKQCASISKYAGGIGLSIHNIRATDSYIRGTGGSSNGIVPMLRVFSDTARYVDQGGGKRKGSFAVYLEPWHADIEEFLELKKNHGKEEARARDLFYALWVPDLFMQRVKDDGEWSLFCPNEAPGLADTVGDEFMALYERYEKEGRARRTVKAQALWFKIIDSQVETGTPYMLYKDACNLKSNQQNLGVIKSSNLCTEIIEYTSPDEVAVCNLASLCLGKFVTAEGKYDFEELRRITKVVTRNLNKVIEANFYPIPEARRSNMRHRPIGIGVQGLADAFIKMRMPYDSEEARQLNRDIFETIYYGAVEASMELAMRDGAYETFKGSPASEGRLQFDLWEEEPNPALGWDWTGLKAKVVEHGLRNSLLVAPMPTASTASIMGNVEAFEPFHSNIFSRRVLAGDYAVINKYMLRDLCERGLWTTAIRNQIIAERGSIQNVREIPADIKALYKTVWEIKQRHIIDMAADRGPFICQSQSLNLHVAEPTIRKISAMHFYAWSRGLKTGQYYLRTKPKADAIQFTVDQVALAMKKDKDAKDEADDAAAGSPAAAAAASAAAPSLAAPVKAAAAVTMPLPAAKTPLPVAPAPAAEMEAPDLLEAMQSKLRFAPEIDGEDVCINCQG</sequence>
<evidence type="ECO:0000256" key="8">
    <source>
        <dbReference type="ARBA" id="ARBA00023116"/>
    </source>
</evidence>
<evidence type="ECO:0000256" key="11">
    <source>
        <dbReference type="PROSITE-ProRule" id="PRU00492"/>
    </source>
</evidence>
<dbReference type="Proteomes" id="UP000324907">
    <property type="component" value="Unassembled WGS sequence"/>
</dbReference>
<evidence type="ECO:0000313" key="18">
    <source>
        <dbReference type="Proteomes" id="UP000322899"/>
    </source>
</evidence>
<dbReference type="NCBIfam" id="TIGR02506">
    <property type="entry name" value="NrdE_NrdA"/>
    <property type="match status" value="1"/>
</dbReference>
<proteinExistence type="inferred from homology"/>
<dbReference type="UniPathway" id="UPA00326"/>
<dbReference type="Pfam" id="PF03477">
    <property type="entry name" value="ATP-cone"/>
    <property type="match status" value="1"/>
</dbReference>
<keyword evidence="5 11" id="KW-0547">Nucleotide-binding</keyword>
<evidence type="ECO:0000256" key="5">
    <source>
        <dbReference type="ARBA" id="ARBA00022741"/>
    </source>
</evidence>
<dbReference type="PANTHER" id="PTHR11573:SF6">
    <property type="entry name" value="RIBONUCLEOSIDE-DIPHOSPHATE REDUCTASE LARGE SUBUNIT"/>
    <property type="match status" value="1"/>
</dbReference>
<evidence type="ECO:0000256" key="9">
    <source>
        <dbReference type="ARBA" id="ARBA00024942"/>
    </source>
</evidence>
<dbReference type="Proteomes" id="UP000325113">
    <property type="component" value="Unassembled WGS sequence"/>
</dbReference>
<dbReference type="EMBL" id="VLTN01000014">
    <property type="protein sequence ID" value="KAA0153884.1"/>
    <property type="molecule type" value="Genomic_DNA"/>
</dbReference>
<dbReference type="Pfam" id="PF02867">
    <property type="entry name" value="Ribonuc_red_lgC"/>
    <property type="match status" value="1"/>
</dbReference>
<dbReference type="PRINTS" id="PR01183">
    <property type="entry name" value="RIBORDTASEM1"/>
</dbReference>
<dbReference type="EMBL" id="VLTO01000028">
    <property type="protein sequence ID" value="KAA0173921.1"/>
    <property type="molecule type" value="Genomic_DNA"/>
</dbReference>
<dbReference type="InterPro" id="IPR013346">
    <property type="entry name" value="NrdE_NrdA_C"/>
</dbReference>
<evidence type="ECO:0000313" key="19">
    <source>
        <dbReference type="Proteomes" id="UP000323011"/>
    </source>
</evidence>
<evidence type="ECO:0000313" key="15">
    <source>
        <dbReference type="EMBL" id="KAA0159199.1"/>
    </source>
</evidence>
<evidence type="ECO:0000256" key="2">
    <source>
        <dbReference type="ARBA" id="ARBA00011771"/>
    </source>
</evidence>
<comment type="catalytic activity">
    <reaction evidence="10 12">
        <text>a 2'-deoxyribonucleoside 5'-diphosphate + [thioredoxin]-disulfide + H2O = a ribonucleoside 5'-diphosphate + [thioredoxin]-dithiol</text>
        <dbReference type="Rhea" id="RHEA:23252"/>
        <dbReference type="Rhea" id="RHEA-COMP:10698"/>
        <dbReference type="Rhea" id="RHEA-COMP:10700"/>
        <dbReference type="ChEBI" id="CHEBI:15377"/>
        <dbReference type="ChEBI" id="CHEBI:29950"/>
        <dbReference type="ChEBI" id="CHEBI:50058"/>
        <dbReference type="ChEBI" id="CHEBI:57930"/>
        <dbReference type="ChEBI" id="CHEBI:73316"/>
        <dbReference type="EC" id="1.17.4.1"/>
    </reaction>
</comment>
<evidence type="ECO:0000313" key="14">
    <source>
        <dbReference type="EMBL" id="KAA0153884.1"/>
    </source>
</evidence>
<dbReference type="OrthoDB" id="3000483at2759"/>
<dbReference type="PROSITE" id="PS00089">
    <property type="entry name" value="RIBORED_LARGE"/>
    <property type="match status" value="1"/>
</dbReference>
<dbReference type="Gene3D" id="3.20.70.20">
    <property type="match status" value="1"/>
</dbReference>
<protein>
    <recommendedName>
        <fullName evidence="3 12">Ribonucleoside-diphosphate reductase</fullName>
        <ecNumber evidence="3 12">1.17.4.1</ecNumber>
    </recommendedName>
</protein>
<evidence type="ECO:0000256" key="10">
    <source>
        <dbReference type="ARBA" id="ARBA00047754"/>
    </source>
</evidence>
<feature type="domain" description="ATP-cone" evidence="13">
    <location>
        <begin position="1"/>
        <end position="92"/>
    </location>
</feature>
<evidence type="ECO:0000313" key="17">
    <source>
        <dbReference type="EMBL" id="KAA0173921.1"/>
    </source>
</evidence>
<name>A0A5A8D2R4_CAFRO</name>
<accession>A0A5A8D2R4</accession>
<dbReference type="CDD" id="cd01679">
    <property type="entry name" value="RNR_I"/>
    <property type="match status" value="1"/>
</dbReference>
<dbReference type="GO" id="GO:0004748">
    <property type="term" value="F:ribonucleoside-diphosphate reductase activity, thioredoxin disulfide as acceptor"/>
    <property type="evidence" value="ECO:0007669"/>
    <property type="project" value="UniProtKB-EC"/>
</dbReference>
<dbReference type="GO" id="GO:0005971">
    <property type="term" value="C:ribonucleoside-diphosphate reductase complex"/>
    <property type="evidence" value="ECO:0007669"/>
    <property type="project" value="TreeGrafter"/>
</dbReference>
<dbReference type="EMBL" id="VLTL01000134">
    <property type="protein sequence ID" value="KAA0159199.1"/>
    <property type="molecule type" value="Genomic_DNA"/>
</dbReference>
<dbReference type="Pfam" id="PF00317">
    <property type="entry name" value="Ribonuc_red_lgN"/>
    <property type="match status" value="1"/>
</dbReference>
<keyword evidence="6 11" id="KW-0067">ATP-binding</keyword>
<evidence type="ECO:0000256" key="12">
    <source>
        <dbReference type="RuleBase" id="RU003410"/>
    </source>
</evidence>
<evidence type="ECO:0000256" key="3">
    <source>
        <dbReference type="ARBA" id="ARBA00012274"/>
    </source>
</evidence>
<dbReference type="GO" id="GO:0009263">
    <property type="term" value="P:deoxyribonucleotide biosynthetic process"/>
    <property type="evidence" value="ECO:0007669"/>
    <property type="project" value="UniProtKB-KW"/>
</dbReference>
<evidence type="ECO:0000256" key="4">
    <source>
        <dbReference type="ARBA" id="ARBA00022533"/>
    </source>
</evidence>
<evidence type="ECO:0000313" key="16">
    <source>
        <dbReference type="EMBL" id="KAA0163161.1"/>
    </source>
</evidence>
<dbReference type="EC" id="1.17.4.1" evidence="3 12"/>
<gene>
    <name evidence="17" type="ORF">FNF27_04679</name>
    <name evidence="15" type="ORF">FNF28_05955</name>
    <name evidence="14" type="ORF">FNF29_02874</name>
    <name evidence="16" type="ORF">FNF31_02986</name>
</gene>
<reference evidence="18 19" key="1">
    <citation type="submission" date="2019-07" db="EMBL/GenBank/DDBJ databases">
        <title>Genomes of Cafeteria roenbergensis.</title>
        <authorList>
            <person name="Fischer M.G."/>
            <person name="Hackl T."/>
            <person name="Roman M."/>
        </authorList>
    </citation>
    <scope>NUCLEOTIDE SEQUENCE [LARGE SCALE GENOMIC DNA]</scope>
    <source>
        <strain evidence="14 19">BVI</strain>
        <strain evidence="16 21">Cflag</strain>
        <strain evidence="17 18">E4-10P</strain>
        <strain evidence="15 20">RCC970-E3</strain>
    </source>
</reference>
<dbReference type="InterPro" id="IPR013509">
    <property type="entry name" value="RNR_lsu_N"/>
</dbReference>
<dbReference type="PROSITE" id="PS51161">
    <property type="entry name" value="ATP_CONE"/>
    <property type="match status" value="1"/>
</dbReference>
<dbReference type="Proteomes" id="UP000322899">
    <property type="component" value="Unassembled WGS sequence"/>
</dbReference>
<dbReference type="Proteomes" id="UP000323011">
    <property type="component" value="Unassembled WGS sequence"/>
</dbReference>
<dbReference type="PANTHER" id="PTHR11573">
    <property type="entry name" value="RIBONUCLEOSIDE-DIPHOSPHATE REDUCTASE LARGE CHAIN"/>
    <property type="match status" value="1"/>
</dbReference>
<evidence type="ECO:0000256" key="1">
    <source>
        <dbReference type="ARBA" id="ARBA00010406"/>
    </source>
</evidence>
<comment type="subunit">
    <text evidence="2">Heterodimer of a large and a small subunit.</text>
</comment>
<dbReference type="GO" id="GO:0005524">
    <property type="term" value="F:ATP binding"/>
    <property type="evidence" value="ECO:0007669"/>
    <property type="project" value="UniProtKB-UniRule"/>
</dbReference>
<dbReference type="SUPFAM" id="SSF48168">
    <property type="entry name" value="R1 subunit of ribonucleotide reductase, N-terminal domain"/>
    <property type="match status" value="1"/>
</dbReference>
<dbReference type="AlphaFoldDB" id="A0A5A8D2R4"/>
<dbReference type="SUPFAM" id="SSF51998">
    <property type="entry name" value="PFL-like glycyl radical enzymes"/>
    <property type="match status" value="1"/>
</dbReference>
<evidence type="ECO:0000256" key="7">
    <source>
        <dbReference type="ARBA" id="ARBA00023002"/>
    </source>
</evidence>
<organism evidence="15 20">
    <name type="scientific">Cafeteria roenbergensis</name>
    <name type="common">Marine flagellate</name>
    <dbReference type="NCBI Taxonomy" id="33653"/>
    <lineage>
        <taxon>Eukaryota</taxon>
        <taxon>Sar</taxon>
        <taxon>Stramenopiles</taxon>
        <taxon>Bigyra</taxon>
        <taxon>Opalozoa</taxon>
        <taxon>Bicosoecida</taxon>
        <taxon>Cafeteriaceae</taxon>
        <taxon>Cafeteria</taxon>
    </lineage>
</organism>
<dbReference type="InterPro" id="IPR005144">
    <property type="entry name" value="ATP-cone_dom"/>
</dbReference>
<keyword evidence="8 12" id="KW-0215">Deoxyribonucleotide synthesis</keyword>
<keyword evidence="19" id="KW-1185">Reference proteome</keyword>
<dbReference type="InterPro" id="IPR000788">
    <property type="entry name" value="RNR_lg_C"/>
</dbReference>
<evidence type="ECO:0000259" key="13">
    <source>
        <dbReference type="PROSITE" id="PS51161"/>
    </source>
</evidence>
<dbReference type="InterPro" id="IPR039718">
    <property type="entry name" value="Rrm1"/>
</dbReference>
<dbReference type="InterPro" id="IPR008926">
    <property type="entry name" value="RNR_R1-su_N"/>
</dbReference>
<evidence type="ECO:0000313" key="20">
    <source>
        <dbReference type="Proteomes" id="UP000324907"/>
    </source>
</evidence>
<dbReference type="EMBL" id="VLTM01000023">
    <property type="protein sequence ID" value="KAA0163161.1"/>
    <property type="molecule type" value="Genomic_DNA"/>
</dbReference>
<evidence type="ECO:0000256" key="6">
    <source>
        <dbReference type="ARBA" id="ARBA00022840"/>
    </source>
</evidence>
<comment type="similarity">
    <text evidence="1 12">Belongs to the ribonucleoside diphosphate reductase large chain family.</text>
</comment>
<dbReference type="OMA" id="IELPQHM"/>